<name>C9LFH0_9BACT</name>
<evidence type="ECO:0000313" key="1">
    <source>
        <dbReference type="EMBL" id="EEX72488.1"/>
    </source>
</evidence>
<dbReference type="HOGENOM" id="CLU_3156428_0_0_10"/>
<reference evidence="1" key="1">
    <citation type="submission" date="2009-09" db="EMBL/GenBank/DDBJ databases">
        <authorList>
            <person name="Weinstock G."/>
            <person name="Sodergren E."/>
            <person name="Clifton S."/>
            <person name="Fulton L."/>
            <person name="Fulton B."/>
            <person name="Courtney L."/>
            <person name="Fronick C."/>
            <person name="Harrison M."/>
            <person name="Strong C."/>
            <person name="Farmer C."/>
            <person name="Delahaunty K."/>
            <person name="Markovic C."/>
            <person name="Hall O."/>
            <person name="Minx P."/>
            <person name="Tomlinson C."/>
            <person name="Mitreva M."/>
            <person name="Nelson J."/>
            <person name="Hou S."/>
            <person name="Wollam A."/>
            <person name="Pepin K.H."/>
            <person name="Johnson M."/>
            <person name="Bhonagiri V."/>
            <person name="Nash W.E."/>
            <person name="Warren W."/>
            <person name="Chinwalla A."/>
            <person name="Mardis E.R."/>
            <person name="Wilson R.K."/>
        </authorList>
    </citation>
    <scope>NUCLEOTIDE SEQUENCE [LARGE SCALE GENOMIC DNA]</scope>
    <source>
        <strain evidence="1">ATCC 51259</strain>
    </source>
</reference>
<keyword evidence="2" id="KW-1185">Reference proteome</keyword>
<evidence type="ECO:0000313" key="2">
    <source>
        <dbReference type="Proteomes" id="UP000003460"/>
    </source>
</evidence>
<dbReference type="STRING" id="626522.GCWU000325_00951"/>
<dbReference type="EMBL" id="ACIJ02000016">
    <property type="protein sequence ID" value="EEX72488.1"/>
    <property type="molecule type" value="Genomic_DNA"/>
</dbReference>
<dbReference type="Proteomes" id="UP000003460">
    <property type="component" value="Unassembled WGS sequence"/>
</dbReference>
<proteinExistence type="predicted"/>
<dbReference type="AlphaFoldDB" id="C9LFH0"/>
<organism evidence="1 2">
    <name type="scientific">Alloprevotella tannerae ATCC 51259</name>
    <dbReference type="NCBI Taxonomy" id="626522"/>
    <lineage>
        <taxon>Bacteria</taxon>
        <taxon>Pseudomonadati</taxon>
        <taxon>Bacteroidota</taxon>
        <taxon>Bacteroidia</taxon>
        <taxon>Bacteroidales</taxon>
        <taxon>Prevotellaceae</taxon>
        <taxon>Alloprevotella</taxon>
    </lineage>
</organism>
<gene>
    <name evidence="1" type="ORF">GCWU000325_00951</name>
</gene>
<sequence length="48" mass="5526">MSFRHVTYSSSYFHYTDKIGRKNLSGSDNGASGFCRCSLFGREDRKKK</sequence>
<accession>C9LFH0</accession>
<comment type="caution">
    <text evidence="1">The sequence shown here is derived from an EMBL/GenBank/DDBJ whole genome shotgun (WGS) entry which is preliminary data.</text>
</comment>
<protein>
    <submittedName>
        <fullName evidence="1">Uncharacterized protein</fullName>
    </submittedName>
</protein>